<reference evidence="7 8" key="1">
    <citation type="submission" date="2024-04" db="EMBL/GenBank/DDBJ databases">
        <authorList>
            <consortium name="Genoscope - CEA"/>
            <person name="William W."/>
        </authorList>
    </citation>
    <scope>NUCLEOTIDE SEQUENCE [LARGE SCALE GENOMIC DNA]</scope>
</reference>
<comment type="caution">
    <text evidence="7">The sequence shown here is derived from an EMBL/GenBank/DDBJ whole genome shotgun (WGS) entry which is preliminary data.</text>
</comment>
<evidence type="ECO:0000313" key="7">
    <source>
        <dbReference type="EMBL" id="CAL1537492.1"/>
    </source>
</evidence>
<dbReference type="EMBL" id="CAXITT010000264">
    <property type="protein sequence ID" value="CAL1537492.1"/>
    <property type="molecule type" value="Genomic_DNA"/>
</dbReference>
<feature type="transmembrane region" description="Helical" evidence="5">
    <location>
        <begin position="183"/>
        <end position="207"/>
    </location>
</feature>
<keyword evidence="4 5" id="KW-0472">Membrane</keyword>
<feature type="non-terminal residue" evidence="7">
    <location>
        <position position="1"/>
    </location>
</feature>
<accession>A0AAV2HVH8</accession>
<comment type="subcellular location">
    <subcellularLocation>
        <location evidence="1">Membrane</location>
    </subcellularLocation>
</comment>
<dbReference type="SUPFAM" id="SSF81321">
    <property type="entry name" value="Family A G protein-coupled receptor-like"/>
    <property type="match status" value="1"/>
</dbReference>
<evidence type="ECO:0000256" key="1">
    <source>
        <dbReference type="ARBA" id="ARBA00004370"/>
    </source>
</evidence>
<dbReference type="GO" id="GO:0004930">
    <property type="term" value="F:G protein-coupled receptor activity"/>
    <property type="evidence" value="ECO:0007669"/>
    <property type="project" value="InterPro"/>
</dbReference>
<organism evidence="7 8">
    <name type="scientific">Lymnaea stagnalis</name>
    <name type="common">Great pond snail</name>
    <name type="synonym">Helix stagnalis</name>
    <dbReference type="NCBI Taxonomy" id="6523"/>
    <lineage>
        <taxon>Eukaryota</taxon>
        <taxon>Metazoa</taxon>
        <taxon>Spiralia</taxon>
        <taxon>Lophotrochozoa</taxon>
        <taxon>Mollusca</taxon>
        <taxon>Gastropoda</taxon>
        <taxon>Heterobranchia</taxon>
        <taxon>Euthyneura</taxon>
        <taxon>Panpulmonata</taxon>
        <taxon>Hygrophila</taxon>
        <taxon>Lymnaeoidea</taxon>
        <taxon>Lymnaeidae</taxon>
        <taxon>Lymnaea</taxon>
    </lineage>
</organism>
<dbReference type="CDD" id="cd14978">
    <property type="entry name" value="7tmA_FMRFamide_R-like"/>
    <property type="match status" value="1"/>
</dbReference>
<feature type="transmembrane region" description="Helical" evidence="5">
    <location>
        <begin position="227"/>
        <end position="245"/>
    </location>
</feature>
<dbReference type="Proteomes" id="UP001497497">
    <property type="component" value="Unassembled WGS sequence"/>
</dbReference>
<dbReference type="AlphaFoldDB" id="A0AAV2HVH8"/>
<evidence type="ECO:0000256" key="3">
    <source>
        <dbReference type="ARBA" id="ARBA00022989"/>
    </source>
</evidence>
<keyword evidence="8" id="KW-1185">Reference proteome</keyword>
<feature type="domain" description="G-protein coupled receptors family 1 profile" evidence="6">
    <location>
        <begin position="1"/>
        <end position="243"/>
    </location>
</feature>
<proteinExistence type="predicted"/>
<dbReference type="Pfam" id="PF00001">
    <property type="entry name" value="7tm_1"/>
    <property type="match status" value="1"/>
</dbReference>
<feature type="transmembrane region" description="Helical" evidence="5">
    <location>
        <begin position="126"/>
        <end position="147"/>
    </location>
</feature>
<evidence type="ECO:0000313" key="8">
    <source>
        <dbReference type="Proteomes" id="UP001497497"/>
    </source>
</evidence>
<dbReference type="GO" id="GO:0016020">
    <property type="term" value="C:membrane"/>
    <property type="evidence" value="ECO:0007669"/>
    <property type="project" value="UniProtKB-SubCell"/>
</dbReference>
<feature type="non-terminal residue" evidence="7">
    <location>
        <position position="258"/>
    </location>
</feature>
<dbReference type="PANTHER" id="PTHR46641">
    <property type="entry name" value="FMRFAMIDE RECEPTOR-RELATED"/>
    <property type="match status" value="1"/>
</dbReference>
<keyword evidence="3 5" id="KW-1133">Transmembrane helix</keyword>
<dbReference type="InterPro" id="IPR017452">
    <property type="entry name" value="GPCR_Rhodpsn_7TM"/>
</dbReference>
<feature type="transmembrane region" description="Helical" evidence="5">
    <location>
        <begin position="68"/>
        <end position="87"/>
    </location>
</feature>
<name>A0AAV2HVH8_LYMST</name>
<keyword evidence="2 5" id="KW-0812">Transmembrane</keyword>
<sequence>DSFVFVQISVFHYDNREDTLTCKLSVWLGDTFFSSSSWTLVAVTTERVISIVWPHQVRMSCTVIKARFIIIGMFLIMICIYMPMFFIRNRMEIFDTTTNTTSVKYCTITYNREFLNMFYFFLDGAVFAYIPCSLLSVFNIVIIYNVIKSRHRVLKFSATSLFTTGTSIGKAVRRKKDSKRETSLTLTLVAINVMFIVCNAPICLFLLGPHYQTPEGMGPLGDGITRLLFLLMTTNNAANFVLYCTTGSRFRGEALDLI</sequence>
<protein>
    <recommendedName>
        <fullName evidence="6">G-protein coupled receptors family 1 profile domain-containing protein</fullName>
    </recommendedName>
</protein>
<dbReference type="Gene3D" id="1.20.1070.10">
    <property type="entry name" value="Rhodopsin 7-helix transmembrane proteins"/>
    <property type="match status" value="1"/>
</dbReference>
<dbReference type="InterPro" id="IPR000276">
    <property type="entry name" value="GPCR_Rhodpsn"/>
</dbReference>
<evidence type="ECO:0000256" key="4">
    <source>
        <dbReference type="ARBA" id="ARBA00023136"/>
    </source>
</evidence>
<dbReference type="InterPro" id="IPR052954">
    <property type="entry name" value="GPCR-Ligand_Int"/>
</dbReference>
<evidence type="ECO:0000256" key="2">
    <source>
        <dbReference type="ARBA" id="ARBA00022692"/>
    </source>
</evidence>
<dbReference type="PROSITE" id="PS50262">
    <property type="entry name" value="G_PROTEIN_RECEP_F1_2"/>
    <property type="match status" value="1"/>
</dbReference>
<evidence type="ECO:0000256" key="5">
    <source>
        <dbReference type="SAM" id="Phobius"/>
    </source>
</evidence>
<evidence type="ECO:0000259" key="6">
    <source>
        <dbReference type="PROSITE" id="PS50262"/>
    </source>
</evidence>
<gene>
    <name evidence="7" type="ORF">GSLYS_00011405001</name>
</gene>